<dbReference type="Gene3D" id="3.90.550.10">
    <property type="entry name" value="Spore Coat Polysaccharide Biosynthesis Protein SpsA, Chain A"/>
    <property type="match status" value="1"/>
</dbReference>
<dbReference type="GO" id="GO:0005794">
    <property type="term" value="C:Golgi apparatus"/>
    <property type="evidence" value="ECO:0007669"/>
    <property type="project" value="TreeGrafter"/>
</dbReference>
<keyword evidence="3" id="KW-1185">Reference proteome</keyword>
<dbReference type="InterPro" id="IPR001173">
    <property type="entry name" value="Glyco_trans_2-like"/>
</dbReference>
<accession>A0A915I264</accession>
<dbReference type="GO" id="GO:0006493">
    <property type="term" value="P:protein O-linked glycosylation"/>
    <property type="evidence" value="ECO:0007669"/>
    <property type="project" value="TreeGrafter"/>
</dbReference>
<reference evidence="4" key="1">
    <citation type="submission" date="2022-11" db="UniProtKB">
        <authorList>
            <consortium name="WormBaseParasite"/>
        </authorList>
    </citation>
    <scope>IDENTIFICATION</scope>
</reference>
<dbReference type="AlphaFoldDB" id="A0A915I264"/>
<name>A0A915I264_ROMCU</name>
<proteinExistence type="predicted"/>
<dbReference type="Proteomes" id="UP000887565">
    <property type="component" value="Unplaced"/>
</dbReference>
<dbReference type="WBParaSite" id="nRc.2.0.1.t08228-RA">
    <property type="protein sequence ID" value="nRc.2.0.1.t08228-RA"/>
    <property type="gene ID" value="nRc.2.0.1.g08228"/>
</dbReference>
<evidence type="ECO:0000256" key="1">
    <source>
        <dbReference type="ARBA" id="ARBA00023157"/>
    </source>
</evidence>
<keyword evidence="1" id="KW-1015">Disulfide bond</keyword>
<dbReference type="InterPro" id="IPR029044">
    <property type="entry name" value="Nucleotide-diphossugar_trans"/>
</dbReference>
<dbReference type="Pfam" id="PF00535">
    <property type="entry name" value="Glycos_transf_2"/>
    <property type="match status" value="1"/>
</dbReference>
<protein>
    <submittedName>
        <fullName evidence="4">Glycosyltransferase 2-like domain-containing protein</fullName>
    </submittedName>
</protein>
<dbReference type="PANTHER" id="PTHR11675">
    <property type="entry name" value="N-ACETYLGALACTOSAMINYLTRANSFERASE"/>
    <property type="match status" value="1"/>
</dbReference>
<dbReference type="GO" id="GO:0004653">
    <property type="term" value="F:polypeptide N-acetylgalactosaminyltransferase activity"/>
    <property type="evidence" value="ECO:0007669"/>
    <property type="project" value="TreeGrafter"/>
</dbReference>
<evidence type="ECO:0000313" key="3">
    <source>
        <dbReference type="Proteomes" id="UP000887565"/>
    </source>
</evidence>
<organism evidence="3 4">
    <name type="scientific">Romanomermis culicivorax</name>
    <name type="common">Nematode worm</name>
    <dbReference type="NCBI Taxonomy" id="13658"/>
    <lineage>
        <taxon>Eukaryota</taxon>
        <taxon>Metazoa</taxon>
        <taxon>Ecdysozoa</taxon>
        <taxon>Nematoda</taxon>
        <taxon>Enoplea</taxon>
        <taxon>Dorylaimia</taxon>
        <taxon>Mermithida</taxon>
        <taxon>Mermithoidea</taxon>
        <taxon>Mermithidae</taxon>
        <taxon>Romanomermis</taxon>
    </lineage>
</organism>
<dbReference type="PANTHER" id="PTHR11675:SF43">
    <property type="entry name" value="POLYPEPTIDE N-ACETYLGALACTOSAMINYLTRANSFERASE 1"/>
    <property type="match status" value="1"/>
</dbReference>
<evidence type="ECO:0000313" key="4">
    <source>
        <dbReference type="WBParaSite" id="nRc.2.0.1.t08228-RA"/>
    </source>
</evidence>
<dbReference type="SUPFAM" id="SSF53448">
    <property type="entry name" value="Nucleotide-diphospho-sugar transferases"/>
    <property type="match status" value="1"/>
</dbReference>
<evidence type="ECO:0000259" key="2">
    <source>
        <dbReference type="Pfam" id="PF00535"/>
    </source>
</evidence>
<feature type="domain" description="Glycosyltransferase 2-like" evidence="2">
    <location>
        <begin position="81"/>
        <end position="131"/>
    </location>
</feature>
<sequence length="164" mass="19123">MVCKVGSTPLTPSATSEAKCLTPRLYTFPDLDKKLANESMRKWFMNLVASDRISLDRRVPDNRFEECKKIAYNLNDLPDASVVIIFTNEAWTPLLRTVHSVANRTPRKLLREIILLDDASDREIRGHTANYFYNNIVIILWRIPPKYIVPRLDILINILQRRER</sequence>